<feature type="domain" description="DUF5753" evidence="1">
    <location>
        <begin position="106"/>
        <end position="295"/>
    </location>
</feature>
<dbReference type="EMBL" id="AMLP01000102">
    <property type="protein sequence ID" value="ELS55919.1"/>
    <property type="molecule type" value="Genomic_DNA"/>
</dbReference>
<name>L8PI59_STRVR</name>
<dbReference type="Pfam" id="PF19054">
    <property type="entry name" value="DUF5753"/>
    <property type="match status" value="1"/>
</dbReference>
<evidence type="ECO:0000313" key="2">
    <source>
        <dbReference type="EMBL" id="ELS55919.1"/>
    </source>
</evidence>
<organism evidence="2 3">
    <name type="scientific">Streptomyces viridochromogenes Tue57</name>
    <dbReference type="NCBI Taxonomy" id="1160705"/>
    <lineage>
        <taxon>Bacteria</taxon>
        <taxon>Bacillati</taxon>
        <taxon>Actinomycetota</taxon>
        <taxon>Actinomycetes</taxon>
        <taxon>Kitasatosporales</taxon>
        <taxon>Streptomycetaceae</taxon>
        <taxon>Streptomyces</taxon>
    </lineage>
</organism>
<protein>
    <recommendedName>
        <fullName evidence="1">DUF5753 domain-containing protein</fullName>
    </recommendedName>
</protein>
<comment type="caution">
    <text evidence="2">The sequence shown here is derived from an EMBL/GenBank/DDBJ whole genome shotgun (WGS) entry which is preliminary data.</text>
</comment>
<dbReference type="InterPro" id="IPR043917">
    <property type="entry name" value="DUF5753"/>
</dbReference>
<dbReference type="Proteomes" id="UP000011205">
    <property type="component" value="Unassembled WGS sequence"/>
</dbReference>
<dbReference type="PATRIC" id="fig|1160705.3.peg.3238"/>
<dbReference type="AlphaFoldDB" id="L8PI59"/>
<sequence length="305" mass="34544">MGSHEPPTTPSAAARLARNYLRFLRKQAGLRQGDVVGKVRGINSTSTLCRYEKHPTRKLDEDTVVALCLFYGAPPETVEETVLLVRQSRKEAWWSSYPDVVGETLERVFATEAISKGIRCYHEFLIPGMLQTAAYTRSLMQDYYGLAADETTRRKNEQMMNRKLEVRRLRQNLLDQPDAPSYQALIAEGVIAKFSGGKAVMREQLRHVFNLAENKPNVHIRILPNAAQELGGARHPAMTLFKPHDGDEGQLLYLENLNRGGEYLVAPGEVEPYQACLDDLWMRTEGKDQTLNLLQTYIDKLADPR</sequence>
<evidence type="ECO:0000259" key="1">
    <source>
        <dbReference type="Pfam" id="PF19054"/>
    </source>
</evidence>
<reference evidence="2 3" key="1">
    <citation type="journal article" date="2013" name="Genome Announc.">
        <title>Draft Genome Sequence of Streptomyces viridochromogenes Strain Tu57, Producer of Avilamycin.</title>
        <authorList>
            <person name="Gruning B.A."/>
            <person name="Erxleben A."/>
            <person name="Hahnlein A."/>
            <person name="Gunther S."/>
        </authorList>
    </citation>
    <scope>NUCLEOTIDE SEQUENCE [LARGE SCALE GENOMIC DNA]</scope>
    <source>
        <strain evidence="2 3">Tue57</strain>
    </source>
</reference>
<evidence type="ECO:0000313" key="3">
    <source>
        <dbReference type="Proteomes" id="UP000011205"/>
    </source>
</evidence>
<accession>L8PI59</accession>
<proteinExistence type="predicted"/>
<gene>
    <name evidence="2" type="ORF">STVIR_3264</name>
</gene>